<dbReference type="GO" id="GO:0015562">
    <property type="term" value="F:efflux transmembrane transporter activity"/>
    <property type="evidence" value="ECO:0007669"/>
    <property type="project" value="TreeGrafter"/>
</dbReference>
<reference evidence="5 6" key="1">
    <citation type="submission" date="2017-03" db="EMBL/GenBank/DDBJ databases">
        <authorList>
            <person name="Afonso C.L."/>
            <person name="Miller P.J."/>
            <person name="Scott M.A."/>
            <person name="Spackman E."/>
            <person name="Goraichik I."/>
            <person name="Dimitrov K.M."/>
            <person name="Suarez D.L."/>
            <person name="Swayne D.E."/>
        </authorList>
    </citation>
    <scope>NUCLEOTIDE SEQUENCE [LARGE SCALE GENOMIC DNA]</scope>
    <source>
        <strain evidence="5">SB41UT1</strain>
    </source>
</reference>
<dbReference type="EMBL" id="FWPT01000007">
    <property type="protein sequence ID" value="SMA49108.1"/>
    <property type="molecule type" value="Genomic_DNA"/>
</dbReference>
<feature type="domain" description="Multidrug resistance protein MdtA-like alpha-helical hairpin" evidence="3">
    <location>
        <begin position="105"/>
        <end position="162"/>
    </location>
</feature>
<proteinExistence type="inferred from homology"/>
<evidence type="ECO:0000259" key="4">
    <source>
        <dbReference type="Pfam" id="PF25954"/>
    </source>
</evidence>
<dbReference type="RefSeq" id="WP_087111406.1">
    <property type="nucleotide sequence ID" value="NZ_CBCSCN010000007.1"/>
</dbReference>
<keyword evidence="2" id="KW-0175">Coiled coil</keyword>
<dbReference type="FunFam" id="2.40.30.170:FF:000010">
    <property type="entry name" value="Efflux RND transporter periplasmic adaptor subunit"/>
    <property type="match status" value="1"/>
</dbReference>
<dbReference type="Gene3D" id="2.40.50.100">
    <property type="match status" value="1"/>
</dbReference>
<dbReference type="Gene3D" id="1.10.287.470">
    <property type="entry name" value="Helix hairpin bin"/>
    <property type="match status" value="1"/>
</dbReference>
<evidence type="ECO:0000313" key="6">
    <source>
        <dbReference type="Proteomes" id="UP000196573"/>
    </source>
</evidence>
<dbReference type="Gene3D" id="2.40.420.20">
    <property type="match status" value="1"/>
</dbReference>
<dbReference type="PANTHER" id="PTHR30469">
    <property type="entry name" value="MULTIDRUG RESISTANCE PROTEIN MDTA"/>
    <property type="match status" value="1"/>
</dbReference>
<protein>
    <submittedName>
        <fullName evidence="5">Multidrug resistance protein MdtA</fullName>
    </submittedName>
</protein>
<dbReference type="Proteomes" id="UP000196573">
    <property type="component" value="Unassembled WGS sequence"/>
</dbReference>
<dbReference type="Gene3D" id="2.40.30.170">
    <property type="match status" value="1"/>
</dbReference>
<dbReference type="InterPro" id="IPR058792">
    <property type="entry name" value="Beta-barrel_RND_2"/>
</dbReference>
<organism evidence="5 6">
    <name type="scientific">Parendozoicomonas haliclonae</name>
    <dbReference type="NCBI Taxonomy" id="1960125"/>
    <lineage>
        <taxon>Bacteria</taxon>
        <taxon>Pseudomonadati</taxon>
        <taxon>Pseudomonadota</taxon>
        <taxon>Gammaproteobacteria</taxon>
        <taxon>Oceanospirillales</taxon>
        <taxon>Endozoicomonadaceae</taxon>
        <taxon>Parendozoicomonas</taxon>
    </lineage>
</organism>
<dbReference type="AlphaFoldDB" id="A0A1X7AMC0"/>
<keyword evidence="6" id="KW-1185">Reference proteome</keyword>
<gene>
    <name evidence="5" type="primary">mdtA_5</name>
    <name evidence="5" type="ORF">EHSB41UT_03057</name>
</gene>
<name>A0A1X7AMC0_9GAMM</name>
<dbReference type="Pfam" id="PF25876">
    <property type="entry name" value="HH_MFP_RND"/>
    <property type="match status" value="1"/>
</dbReference>
<evidence type="ECO:0000313" key="5">
    <source>
        <dbReference type="EMBL" id="SMA49108.1"/>
    </source>
</evidence>
<evidence type="ECO:0000256" key="1">
    <source>
        <dbReference type="ARBA" id="ARBA00009477"/>
    </source>
</evidence>
<accession>A0A1X7AMC0</accession>
<dbReference type="PANTHER" id="PTHR30469:SF11">
    <property type="entry name" value="BLL4320 PROTEIN"/>
    <property type="match status" value="1"/>
</dbReference>
<dbReference type="NCBIfam" id="TIGR01730">
    <property type="entry name" value="RND_mfp"/>
    <property type="match status" value="1"/>
</dbReference>
<dbReference type="SUPFAM" id="SSF111369">
    <property type="entry name" value="HlyD-like secretion proteins"/>
    <property type="match status" value="1"/>
</dbReference>
<dbReference type="InterPro" id="IPR006143">
    <property type="entry name" value="RND_pump_MFP"/>
</dbReference>
<dbReference type="GO" id="GO:1990281">
    <property type="term" value="C:efflux pump complex"/>
    <property type="evidence" value="ECO:0007669"/>
    <property type="project" value="TreeGrafter"/>
</dbReference>
<feature type="coiled-coil region" evidence="2">
    <location>
        <begin position="97"/>
        <end position="160"/>
    </location>
</feature>
<comment type="similarity">
    <text evidence="1">Belongs to the membrane fusion protein (MFP) (TC 8.A.1) family.</text>
</comment>
<sequence>MLRKIAFTLICILIVFGIVFGGHKLLSDKQTEAMKNYRPPPTPVTVTTAKAEDWYPYMTSVGSLQAQSVVVVQTEVAGVISQVNFQPGMPVKKDALLIQINNDVDEAQLKSNKASAELAKIIWNQDQKLFKTGAISSTTLDQAKASYREAMAAVEQTQATLNKKAILSPIDGLADITLQRVGDYLNVGDTITTLSSNDHLYVDFSLPEQNYPQLFPGQTVTLTVQAYPDRTFSGKVLTVDTQVDTQTRNIALRAELDNTSGMLVPGMFAELRVIQRKAQHVVTLPRTAVTGSLYGTSVYLIKGVGNTDLTVNLVPVTTGQVRQDSVEIISGVKAGQRVVSAGQIKLSNGQKVVIQQGIDKSDKDDKVQATVTGHE</sequence>
<evidence type="ECO:0000256" key="2">
    <source>
        <dbReference type="SAM" id="Coils"/>
    </source>
</evidence>
<feature type="domain" description="CusB-like beta-barrel" evidence="4">
    <location>
        <begin position="202"/>
        <end position="275"/>
    </location>
</feature>
<dbReference type="Pfam" id="PF25954">
    <property type="entry name" value="Beta-barrel_RND_2"/>
    <property type="match status" value="1"/>
</dbReference>
<evidence type="ECO:0000259" key="3">
    <source>
        <dbReference type="Pfam" id="PF25876"/>
    </source>
</evidence>
<dbReference type="InterPro" id="IPR058624">
    <property type="entry name" value="MdtA-like_HH"/>
</dbReference>
<dbReference type="OrthoDB" id="9806939at2"/>